<keyword evidence="2" id="KW-0167">Capsid protein</keyword>
<sequence>MTLKPYHDGGVSMDTTFSDILKKVVSQYPLKVKSISLLSDKGKKAVWSIQTDKGELIMKKVPFDETHIDFMLHAIRYLRGNGVNTPDVLKTGSGQGYVKLDGEYFVLFETVYGRSPEYENDSDLSLILKGMANFHRASRGIESPNGFYPSYLLTKWKSDLQTRMERLATWKEQRQQVKNKNEFDRLFLANVDTFLQQARAALTTLNQPCFVQWVKETEATKTLCHQDFAAGNLVVGRDGKLYVYDMDSLTVDLPVRDLRKILNKVMKKGGSWSLPTMLKMMKAYQQVNPLTKDQYLVLGADIQFPHLFYGQVSKYYENREDSWPVNKHIARLKDMISTELSKNNVLKSFLGRLDEVVKRGS</sequence>
<dbReference type="Proteomes" id="UP000618579">
    <property type="component" value="Unassembled WGS sequence"/>
</dbReference>
<keyword evidence="3" id="KW-1185">Reference proteome</keyword>
<dbReference type="NCBIfam" id="TIGR02906">
    <property type="entry name" value="spore_CotS"/>
    <property type="match status" value="1"/>
</dbReference>
<protein>
    <submittedName>
        <fullName evidence="2">CotS family spore coat protein</fullName>
    </submittedName>
</protein>
<reference evidence="2 3" key="1">
    <citation type="submission" date="2019-10" db="EMBL/GenBank/DDBJ databases">
        <title>Description of Paenibacillus pedi sp. nov.</title>
        <authorList>
            <person name="Carlier A."/>
            <person name="Qi S."/>
        </authorList>
    </citation>
    <scope>NUCLEOTIDE SEQUENCE [LARGE SCALE GENOMIC DNA]</scope>
    <source>
        <strain evidence="2 3">LMG 31457</strain>
    </source>
</reference>
<dbReference type="Gene3D" id="3.90.1200.10">
    <property type="match status" value="1"/>
</dbReference>
<dbReference type="InterPro" id="IPR047175">
    <property type="entry name" value="CotS-like"/>
</dbReference>
<dbReference type="PANTHER" id="PTHR39179:SF1">
    <property type="entry name" value="SPORE COAT PROTEIN I"/>
    <property type="match status" value="1"/>
</dbReference>
<organism evidence="2 3">
    <name type="scientific">Paenibacillus planticolens</name>
    <dbReference type="NCBI Taxonomy" id="2654976"/>
    <lineage>
        <taxon>Bacteria</taxon>
        <taxon>Bacillati</taxon>
        <taxon>Bacillota</taxon>
        <taxon>Bacilli</taxon>
        <taxon>Bacillales</taxon>
        <taxon>Paenibacillaceae</taxon>
        <taxon>Paenibacillus</taxon>
    </lineage>
</organism>
<accession>A0ABX1ZWR8</accession>
<evidence type="ECO:0000313" key="3">
    <source>
        <dbReference type="Proteomes" id="UP000618579"/>
    </source>
</evidence>
<proteinExistence type="predicted"/>
<dbReference type="PANTHER" id="PTHR39179">
    <property type="entry name" value="SPORE COAT PROTEIN I"/>
    <property type="match status" value="1"/>
</dbReference>
<gene>
    <name evidence="2" type="ORF">GC097_30280</name>
</gene>
<comment type="caution">
    <text evidence="2">The sequence shown here is derived from an EMBL/GenBank/DDBJ whole genome shotgun (WGS) entry which is preliminary data.</text>
</comment>
<evidence type="ECO:0000313" key="2">
    <source>
        <dbReference type="EMBL" id="NOV04271.1"/>
    </source>
</evidence>
<dbReference type="Gene3D" id="3.30.200.20">
    <property type="entry name" value="Phosphorylase Kinase, domain 1"/>
    <property type="match status" value="1"/>
</dbReference>
<keyword evidence="2" id="KW-0946">Virion</keyword>
<dbReference type="Pfam" id="PF01636">
    <property type="entry name" value="APH"/>
    <property type="match status" value="1"/>
</dbReference>
<dbReference type="InterPro" id="IPR002575">
    <property type="entry name" value="Aminoglycoside_PTrfase"/>
</dbReference>
<dbReference type="EMBL" id="WHNZ01000079">
    <property type="protein sequence ID" value="NOV04271.1"/>
    <property type="molecule type" value="Genomic_DNA"/>
</dbReference>
<dbReference type="InterPro" id="IPR014255">
    <property type="entry name" value="Spore_coat_CotS"/>
</dbReference>
<evidence type="ECO:0000259" key="1">
    <source>
        <dbReference type="Pfam" id="PF01636"/>
    </source>
</evidence>
<name>A0ABX1ZWR8_9BACL</name>
<feature type="domain" description="Aminoglycoside phosphotransferase" evidence="1">
    <location>
        <begin position="45"/>
        <end position="266"/>
    </location>
</feature>
<dbReference type="SUPFAM" id="SSF56112">
    <property type="entry name" value="Protein kinase-like (PK-like)"/>
    <property type="match status" value="1"/>
</dbReference>
<dbReference type="InterPro" id="IPR011009">
    <property type="entry name" value="Kinase-like_dom_sf"/>
</dbReference>